<dbReference type="Proteomes" id="UP000077271">
    <property type="component" value="Unassembled WGS sequence"/>
</dbReference>
<proteinExistence type="predicted"/>
<accession>A0A177KJM6</accession>
<evidence type="ECO:0000313" key="3">
    <source>
        <dbReference type="Proteomes" id="UP000077271"/>
    </source>
</evidence>
<name>A0A177KJM6_9BACI</name>
<sequence>MKDELTEFYNIFTDTKKDIESFMAMLDPVINHANDDHERLYYHHIYEEEEQRLSRLAEMIPLIETFQAGKGGDFVPSNNTFNRLLQELNLEKFGLHNFVEHLDLALFQFKDAERQAKLSEMRSANHKSYQFVKEKLAGINARFDTGYTDPHAHHDEHGDHLDHHAHAAPAAKAPIQKTKRSFTVGSLISK</sequence>
<gene>
    <name evidence="2" type="ORF">AWH48_09870</name>
</gene>
<dbReference type="GO" id="GO:0140315">
    <property type="term" value="F:iron ion sequestering activity"/>
    <property type="evidence" value="ECO:0007669"/>
    <property type="project" value="InterPro"/>
</dbReference>
<evidence type="ECO:0000256" key="1">
    <source>
        <dbReference type="SAM" id="MobiDB-lite"/>
    </source>
</evidence>
<feature type="compositionally biased region" description="Basic and acidic residues" evidence="1">
    <location>
        <begin position="150"/>
        <end position="165"/>
    </location>
</feature>
<comment type="caution">
    <text evidence="2">The sequence shown here is derived from an EMBL/GenBank/DDBJ whole genome shotgun (WGS) entry which is preliminary data.</text>
</comment>
<dbReference type="EMBL" id="LQWZ01000035">
    <property type="protein sequence ID" value="OAH53583.1"/>
    <property type="molecule type" value="Genomic_DNA"/>
</dbReference>
<evidence type="ECO:0000313" key="2">
    <source>
        <dbReference type="EMBL" id="OAH53583.1"/>
    </source>
</evidence>
<protein>
    <recommendedName>
        <fullName evidence="4">Encapsulated protein</fullName>
    </recommendedName>
</protein>
<reference evidence="2 3" key="1">
    <citation type="submission" date="2016-01" db="EMBL/GenBank/DDBJ databases">
        <title>Investigation of taxonomic status of Bacillus aminovorans.</title>
        <authorList>
            <person name="Verma A."/>
            <person name="Pal Y."/>
            <person name="Krishnamurthi S."/>
        </authorList>
    </citation>
    <scope>NUCLEOTIDE SEQUENCE [LARGE SCALE GENOMIC DNA]</scope>
    <source>
        <strain evidence="2 3">DSM 4337</strain>
    </source>
</reference>
<dbReference type="AlphaFoldDB" id="A0A177KJM6"/>
<dbReference type="Pfam" id="PF24309">
    <property type="entry name" value="IMEF_Flp"/>
    <property type="match status" value="1"/>
</dbReference>
<organism evidence="2 3">
    <name type="scientific">Domibacillus aminovorans</name>
    <dbReference type="NCBI Taxonomy" id="29332"/>
    <lineage>
        <taxon>Bacteria</taxon>
        <taxon>Bacillati</taxon>
        <taxon>Bacillota</taxon>
        <taxon>Bacilli</taxon>
        <taxon>Bacillales</taxon>
        <taxon>Bacillaceae</taxon>
        <taxon>Domibacillus</taxon>
    </lineage>
</organism>
<dbReference type="GO" id="GO:0140737">
    <property type="term" value="C:encapsulin nanocompartment"/>
    <property type="evidence" value="ECO:0007669"/>
    <property type="project" value="InterPro"/>
</dbReference>
<feature type="region of interest" description="Disordered" evidence="1">
    <location>
        <begin position="148"/>
        <end position="175"/>
    </location>
</feature>
<dbReference type="OrthoDB" id="2855273at2"/>
<dbReference type="InterPro" id="IPR030909">
    <property type="entry name" value="IMEF_cargo"/>
</dbReference>
<evidence type="ECO:0008006" key="4">
    <source>
        <dbReference type="Google" id="ProtNLM"/>
    </source>
</evidence>
<dbReference type="GO" id="GO:0004322">
    <property type="term" value="F:ferroxidase activity"/>
    <property type="evidence" value="ECO:0007669"/>
    <property type="project" value="InterPro"/>
</dbReference>
<dbReference type="NCBIfam" id="TIGR04536">
    <property type="entry name" value="geobac_encap"/>
    <property type="match status" value="1"/>
</dbReference>